<keyword evidence="1" id="KW-1133">Transmembrane helix</keyword>
<protein>
    <submittedName>
        <fullName evidence="2">Uncharacterized protein</fullName>
    </submittedName>
</protein>
<feature type="transmembrane region" description="Helical" evidence="1">
    <location>
        <begin position="176"/>
        <end position="195"/>
    </location>
</feature>
<accession>A0A3G9IG06</accession>
<keyword evidence="1" id="KW-0472">Membrane</keyword>
<evidence type="ECO:0000313" key="2">
    <source>
        <dbReference type="EMBL" id="BBH17256.1"/>
    </source>
</evidence>
<feature type="transmembrane region" description="Helical" evidence="1">
    <location>
        <begin position="116"/>
        <end position="135"/>
    </location>
</feature>
<keyword evidence="1" id="KW-0812">Transmembrane</keyword>
<feature type="transmembrane region" description="Helical" evidence="1">
    <location>
        <begin position="59"/>
        <end position="77"/>
    </location>
</feature>
<keyword evidence="3" id="KW-1185">Reference proteome</keyword>
<dbReference type="KEGG" id="nbe:Back2_15430"/>
<proteinExistence type="predicted"/>
<organism evidence="2 3">
    <name type="scientific">Nocardioides baekrokdamisoli</name>
    <dbReference type="NCBI Taxonomy" id="1804624"/>
    <lineage>
        <taxon>Bacteria</taxon>
        <taxon>Bacillati</taxon>
        <taxon>Actinomycetota</taxon>
        <taxon>Actinomycetes</taxon>
        <taxon>Propionibacteriales</taxon>
        <taxon>Nocardioidaceae</taxon>
        <taxon>Nocardioides</taxon>
    </lineage>
</organism>
<feature type="transmembrane region" description="Helical" evidence="1">
    <location>
        <begin position="142"/>
        <end position="161"/>
    </location>
</feature>
<reference evidence="2 3" key="1">
    <citation type="submission" date="2018-11" db="EMBL/GenBank/DDBJ databases">
        <title>Complete genome sequence of Nocardioides baekrokdamisoli strain KCTC 39748.</title>
        <authorList>
            <person name="Kang S.W."/>
            <person name="Lee K.C."/>
            <person name="Kim K.K."/>
            <person name="Kim J.S."/>
            <person name="Kim D.S."/>
            <person name="Ko S.H."/>
            <person name="Yang S.H."/>
            <person name="Shin Y.K."/>
            <person name="Lee J.S."/>
        </authorList>
    </citation>
    <scope>NUCLEOTIDE SEQUENCE [LARGE SCALE GENOMIC DNA]</scope>
    <source>
        <strain evidence="2 3">KCTC 39748</strain>
    </source>
</reference>
<gene>
    <name evidence="2" type="ORF">Back2_15430</name>
</gene>
<evidence type="ECO:0000256" key="1">
    <source>
        <dbReference type="SAM" id="Phobius"/>
    </source>
</evidence>
<sequence>MRRAAAIGLIPVAFLFGWAAASIPGVPDTAHFWNGNWSWPYLLAGGLGCVLARRWWTRLLLAPTAMASMVLGFYNVFRLLSATADQLGLPRSASHSEVLRAAIDNYLRLNVLRPDGWITISVVVGVGMATSYSLLERRGRGRLLLVGVAVLGFIEPMWHFAVPRSGPLTGYTLDRSAAVGVLVQMAVAALVLFAGMRGRRSTSRSDTMRA</sequence>
<dbReference type="Proteomes" id="UP000271573">
    <property type="component" value="Chromosome"/>
</dbReference>
<name>A0A3G9IG06_9ACTN</name>
<dbReference type="EMBL" id="AP019307">
    <property type="protein sequence ID" value="BBH17256.1"/>
    <property type="molecule type" value="Genomic_DNA"/>
</dbReference>
<evidence type="ECO:0000313" key="3">
    <source>
        <dbReference type="Proteomes" id="UP000271573"/>
    </source>
</evidence>
<dbReference type="AlphaFoldDB" id="A0A3G9IG06"/>
<dbReference type="RefSeq" id="WP_125568286.1">
    <property type="nucleotide sequence ID" value="NZ_AP019307.1"/>
</dbReference>
<feature type="transmembrane region" description="Helical" evidence="1">
    <location>
        <begin position="37"/>
        <end position="52"/>
    </location>
</feature>